<dbReference type="STRING" id="867902.Ornrh_1782"/>
<dbReference type="InterPro" id="IPR046138">
    <property type="entry name" value="DUF6140"/>
</dbReference>
<keyword evidence="2" id="KW-1185">Reference proteome</keyword>
<dbReference type="Proteomes" id="UP000006051">
    <property type="component" value="Chromosome"/>
</dbReference>
<dbReference type="EMBL" id="CP003283">
    <property type="protein sequence ID" value="AFL97932.1"/>
    <property type="molecule type" value="Genomic_DNA"/>
</dbReference>
<evidence type="ECO:0000313" key="2">
    <source>
        <dbReference type="Proteomes" id="UP000006051"/>
    </source>
</evidence>
<evidence type="ECO:0000313" key="1">
    <source>
        <dbReference type="EMBL" id="AFL97932.1"/>
    </source>
</evidence>
<organism evidence="1 2">
    <name type="scientific">Ornithobacterium rhinotracheale (strain ATCC 51463 / DSM 15997 / CCUG 23171 / CIP 104009 / LMG 9086)</name>
    <dbReference type="NCBI Taxonomy" id="867902"/>
    <lineage>
        <taxon>Bacteria</taxon>
        <taxon>Pseudomonadati</taxon>
        <taxon>Bacteroidota</taxon>
        <taxon>Flavobacteriia</taxon>
        <taxon>Flavobacteriales</taxon>
        <taxon>Weeksellaceae</taxon>
        <taxon>Ornithobacterium</taxon>
    </lineage>
</organism>
<name>I4A1U8_ORNRL</name>
<sequence length="74" mass="8472">MALLNRFRVSVKRDFPQHKLAKGMNVEVVLNTTNPLMSMDGKQAIIDAFMRIYGVDLSNKRSYISSGYMDFVKL</sequence>
<dbReference type="PATRIC" id="fig|867902.3.peg.1727"/>
<dbReference type="RefSeq" id="WP_014791454.1">
    <property type="nucleotide sequence ID" value="NC_018016.1"/>
</dbReference>
<dbReference type="KEGG" id="orh:Ornrh_1782"/>
<dbReference type="HOGENOM" id="CLU_2684292_0_0_10"/>
<accession>I4A1U8</accession>
<protein>
    <submittedName>
        <fullName evidence="1">Uncharacterized protein</fullName>
    </submittedName>
</protein>
<dbReference type="GeneID" id="71569837"/>
<dbReference type="Pfam" id="PF19637">
    <property type="entry name" value="DUF6140"/>
    <property type="match status" value="1"/>
</dbReference>
<gene>
    <name evidence="1" type="ordered locus">Ornrh_1782</name>
</gene>
<reference evidence="1 2" key="1">
    <citation type="submission" date="2012-06" db="EMBL/GenBank/DDBJ databases">
        <title>The complete genome of Ornithobacterium rhinotracheale DSM 15997.</title>
        <authorList>
            <consortium name="US DOE Joint Genome Institute (JGI-PGF)"/>
            <person name="Lucas S."/>
            <person name="Copeland A."/>
            <person name="Lapidus A."/>
            <person name="Goodwin L."/>
            <person name="Pitluck S."/>
            <person name="Peters L."/>
            <person name="Mikhailova N."/>
            <person name="Teshima H."/>
            <person name="Kyrpides N."/>
            <person name="Mavromatis K."/>
            <person name="Pagani I."/>
            <person name="Ivanova N."/>
            <person name="Ovchinnikova G."/>
            <person name="Zeytun A."/>
            <person name="Detter J.C."/>
            <person name="Han C."/>
            <person name="Land M."/>
            <person name="Hauser L."/>
            <person name="Markowitz V."/>
            <person name="Cheng J.-F."/>
            <person name="Hugenholtz P."/>
            <person name="Woyke T."/>
            <person name="Wu D."/>
            <person name="Lang E."/>
            <person name="Kopitz M."/>
            <person name="Brambilla E."/>
            <person name="Klenk H.-P."/>
            <person name="Eisen J.A."/>
        </authorList>
    </citation>
    <scope>NUCLEOTIDE SEQUENCE [LARGE SCALE GENOMIC DNA]</scope>
    <source>
        <strain evidence="2">ATCC 51463 / DSM 15997 / CCUG 23171 / LMG 9086</strain>
    </source>
</reference>
<dbReference type="AlphaFoldDB" id="I4A1U8"/>
<proteinExistence type="predicted"/>
<dbReference type="GeneID" id="97258390"/>